<gene>
    <name evidence="1" type="ORF">KCTCHS21_03840</name>
</gene>
<protein>
    <submittedName>
        <fullName evidence="1">Uncharacterized protein</fullName>
    </submittedName>
</protein>
<proteinExistence type="predicted"/>
<dbReference type="AlphaFoldDB" id="A0A3T1CZ05"/>
<organism evidence="1 2">
    <name type="scientific">Cohnella abietis</name>
    <dbReference type="NCBI Taxonomy" id="2507935"/>
    <lineage>
        <taxon>Bacteria</taxon>
        <taxon>Bacillati</taxon>
        <taxon>Bacillota</taxon>
        <taxon>Bacilli</taxon>
        <taxon>Bacillales</taxon>
        <taxon>Paenibacillaceae</taxon>
        <taxon>Cohnella</taxon>
    </lineage>
</organism>
<dbReference type="KEGG" id="cohn:KCTCHS21_03840"/>
<accession>A0A3T1CZ05</accession>
<evidence type="ECO:0000313" key="2">
    <source>
        <dbReference type="Proteomes" id="UP000289856"/>
    </source>
</evidence>
<sequence>MGVYFARLEFGIVLNRRKKCGHGVGALLDAIDPFFVLFARFVIGPMSCTVNWSKKCSRIAFATMGRASSNADFSSIKIELKVFFVIHKWPHLT</sequence>
<dbReference type="EMBL" id="AP019400">
    <property type="protein sequence ID" value="BBI30985.1"/>
    <property type="molecule type" value="Genomic_DNA"/>
</dbReference>
<evidence type="ECO:0000313" key="1">
    <source>
        <dbReference type="EMBL" id="BBI30985.1"/>
    </source>
</evidence>
<dbReference type="Proteomes" id="UP000289856">
    <property type="component" value="Chromosome"/>
</dbReference>
<keyword evidence="2" id="KW-1185">Reference proteome</keyword>
<reference evidence="1 2" key="1">
    <citation type="submission" date="2019-01" db="EMBL/GenBank/DDBJ databases">
        <title>Complete genome sequence of Cohnella hallensis HS21 isolated from Korean fir (Abies koreana) rhizospheric soil.</title>
        <authorList>
            <person name="Jiang L."/>
            <person name="Kang S.W."/>
            <person name="Kim S."/>
            <person name="Jung J."/>
            <person name="Kim C.Y."/>
            <person name="Kim D.H."/>
            <person name="Kim S.W."/>
            <person name="Lee J."/>
        </authorList>
    </citation>
    <scope>NUCLEOTIDE SEQUENCE [LARGE SCALE GENOMIC DNA]</scope>
    <source>
        <strain evidence="1 2">HS21</strain>
    </source>
</reference>
<name>A0A3T1CZ05_9BACL</name>